<keyword evidence="2" id="KW-1185">Reference proteome</keyword>
<proteinExistence type="predicted"/>
<dbReference type="HOGENOM" id="CLU_2421095_0_0_11"/>
<dbReference type="Proteomes" id="UP000007517">
    <property type="component" value="Chromosome"/>
</dbReference>
<reference evidence="1 2" key="1">
    <citation type="journal article" date="2012" name="J. Bacteriol.">
        <title>Genome Sequence of Blastococcus saxobsidens DD2, a Stone-Inhabiting Bacterium.</title>
        <authorList>
            <person name="Chouaia B."/>
            <person name="Crotti E."/>
            <person name="Brusetti L."/>
            <person name="Daffonchio D."/>
            <person name="Essoussi I."/>
            <person name="Nouioui I."/>
            <person name="Sbissi I."/>
            <person name="Ghodhbane-Gtari F."/>
            <person name="Gtari M."/>
            <person name="Vacherie B."/>
            <person name="Barbe V."/>
            <person name="Medigue C."/>
            <person name="Gury J."/>
            <person name="Pujic P."/>
            <person name="Normand P."/>
        </authorList>
    </citation>
    <scope>NUCLEOTIDE SEQUENCE [LARGE SCALE GENOMIC DNA]</scope>
    <source>
        <strain evidence="1 2">DD2</strain>
    </source>
</reference>
<evidence type="ECO:0000313" key="1">
    <source>
        <dbReference type="EMBL" id="CCG03818.1"/>
    </source>
</evidence>
<dbReference type="KEGG" id="bsd:BLASA_2947"/>
<evidence type="ECO:0000313" key="2">
    <source>
        <dbReference type="Proteomes" id="UP000007517"/>
    </source>
</evidence>
<protein>
    <submittedName>
        <fullName evidence="1">Uncharacterized protein</fullName>
    </submittedName>
</protein>
<name>H6RMI3_BLASD</name>
<dbReference type="AlphaFoldDB" id="H6RMI3"/>
<dbReference type="EMBL" id="FO117623">
    <property type="protein sequence ID" value="CCG03818.1"/>
    <property type="molecule type" value="Genomic_DNA"/>
</dbReference>
<gene>
    <name evidence="1" type="ordered locus">BLASA_2947</name>
</gene>
<organism evidence="1 2">
    <name type="scientific">Blastococcus saxobsidens (strain DD2)</name>
    <dbReference type="NCBI Taxonomy" id="1146883"/>
    <lineage>
        <taxon>Bacteria</taxon>
        <taxon>Bacillati</taxon>
        <taxon>Actinomycetota</taxon>
        <taxon>Actinomycetes</taxon>
        <taxon>Geodermatophilales</taxon>
        <taxon>Geodermatophilaceae</taxon>
        <taxon>Blastococcus</taxon>
    </lineage>
</organism>
<reference evidence="2" key="2">
    <citation type="submission" date="2012-02" db="EMBL/GenBank/DDBJ databases">
        <title>Complete genome sequence of Blastococcus saxobsidens strain DD2.</title>
        <authorList>
            <person name="Genoscope."/>
        </authorList>
    </citation>
    <scope>NUCLEOTIDE SEQUENCE [LARGE SCALE GENOMIC DNA]</scope>
    <source>
        <strain evidence="2">DD2</strain>
    </source>
</reference>
<sequence>MTAPAITGPQRTRSTVRACCSRGWTGGTALDMAVLLDSSAGGRVTHRVRRQGTAVRCLGMPGGSRRIRGRARCHGFATGTRAEGSTPVANR</sequence>
<dbReference type="STRING" id="1146883.BLASA_2947"/>
<accession>H6RMI3</accession>